<reference evidence="2" key="1">
    <citation type="submission" date="2022-10" db="EMBL/GenBank/DDBJ databases">
        <title>Tapping the CABI collections for fungal endophytes: first genome assemblies for Collariella, Neodidymelliopsis, Ascochyta clinopodiicola, Didymella pomorum, Didymosphaeria variabile, Neocosmospora piperis and Neocucurbitaria cava.</title>
        <authorList>
            <person name="Hill R."/>
        </authorList>
    </citation>
    <scope>NUCLEOTIDE SEQUENCE</scope>
    <source>
        <strain evidence="2">IMI 355082</strain>
    </source>
</reference>
<dbReference type="EMBL" id="JAPEVB010000003">
    <property type="protein sequence ID" value="KAJ4391416.1"/>
    <property type="molecule type" value="Genomic_DNA"/>
</dbReference>
<name>A0A9W9CXR1_9PEZI</name>
<feature type="compositionally biased region" description="Polar residues" evidence="1">
    <location>
        <begin position="125"/>
        <end position="134"/>
    </location>
</feature>
<evidence type="ECO:0000313" key="2">
    <source>
        <dbReference type="EMBL" id="KAJ4391416.1"/>
    </source>
</evidence>
<accession>A0A9W9CXR1</accession>
<dbReference type="Proteomes" id="UP001140453">
    <property type="component" value="Unassembled WGS sequence"/>
</dbReference>
<dbReference type="OrthoDB" id="5220453at2759"/>
<protein>
    <submittedName>
        <fullName evidence="2">Uncharacterized protein</fullName>
    </submittedName>
</protein>
<gene>
    <name evidence="2" type="ORF">N0V93_005033</name>
</gene>
<proteinExistence type="predicted"/>
<sequence length="502" mass="55336">MSSISSITPANLGCSTCPGSENVAHGSKQSLHPHPYRSGSVGRTLGRRSLDAFSSMRGSLRGRWALHPTTNQKLAVPTSSVSVDNGPLEPPTKQRWYDLLRGKSSQIPTPSTPAPMSPTLKRSRLSCSSPNQSKIGDLSPSIAFRTRTRDPLPKLHIASFKSELQRTSIFGDAAVRSPVDPASQIKLMRRSGSPKEIVQIPTGSPTEAKSAPQAQVASAAGAAAASFISTEPAGGTQEKSVNTPRATVAFAVATADRKTLDTERILCDLYYKGSPWQPEFKKSFPDATSALSQFTLRHMLTEKHDCSNTLLWTSELQETALRVNQTFTVYPLTDGPKRAEIQRNFDLHWAIIRITHGLSSKNVNTDLNKVDRRLTMAVRNITLMGYHVDVWTCLDDDGWAVDLILAEAELARDTTEEEHIRSPSRSPSVVFDPQHIERRKRYDVFARQGVAGFLQADLDFFDKLRSGTLHSERFGWNQLKNTAGSELMGFLEHTEETIVEAD</sequence>
<dbReference type="AlphaFoldDB" id="A0A9W9CXR1"/>
<organism evidence="2 3">
    <name type="scientific">Gnomoniopsis smithogilvyi</name>
    <dbReference type="NCBI Taxonomy" id="1191159"/>
    <lineage>
        <taxon>Eukaryota</taxon>
        <taxon>Fungi</taxon>
        <taxon>Dikarya</taxon>
        <taxon>Ascomycota</taxon>
        <taxon>Pezizomycotina</taxon>
        <taxon>Sordariomycetes</taxon>
        <taxon>Sordariomycetidae</taxon>
        <taxon>Diaporthales</taxon>
        <taxon>Gnomoniaceae</taxon>
        <taxon>Gnomoniopsis</taxon>
    </lineage>
</organism>
<feature type="region of interest" description="Disordered" evidence="1">
    <location>
        <begin position="23"/>
        <end position="43"/>
    </location>
</feature>
<evidence type="ECO:0000313" key="3">
    <source>
        <dbReference type="Proteomes" id="UP001140453"/>
    </source>
</evidence>
<evidence type="ECO:0000256" key="1">
    <source>
        <dbReference type="SAM" id="MobiDB-lite"/>
    </source>
</evidence>
<keyword evidence="3" id="KW-1185">Reference proteome</keyword>
<feature type="region of interest" description="Disordered" evidence="1">
    <location>
        <begin position="103"/>
        <end position="138"/>
    </location>
</feature>
<comment type="caution">
    <text evidence="2">The sequence shown here is derived from an EMBL/GenBank/DDBJ whole genome shotgun (WGS) entry which is preliminary data.</text>
</comment>